<sequence>MLTATPSAHAHLPTFSAVIDGLASGLGVARNKEDALAGLGSFGGRIDAYSGSPHRAGLEDRLLVLLAGSNEVLRSLVKAQLLDIETEITNARAIPLITEATVEEGLRRFIEIWAAPWIAQMLADARQHPESVLDIARILLEVHAASVTGGNTSYLATWKTEVKRAIPESVNAPEFRSTLARLDQRSQRKHSSIEQDLADLRVEMQSGFSSPEELDAAVDAVRRLYLAGMATMRLCAMASEIIPEQDLLALVAGKLLAALDSSGDSPEKTQKNRIRMCWGYLDPYWTLSKEYDKLVAQVNELDEANLDKLRADSHAVTPSGLLMFVIDYAEGCWHLRHGRNELAEQCLQRVVARAEDRQLGKIAADSASILIALRLAGPGPLMFYELNPLMRVRIDNMPQSMQICIEYIPTPFSDCSPRPKPSFYDSHLMECVAFFNEVTRAPGVSAICNPLQRFDASLENLIDRSREAGAKLKEVERERPAIVGTSVKPYQVLRDHLYYRGVLFGWNQSDLPGMDAYIMLPSPDQLRLLRFVDPDQFQLDLQAHRLDSWRHPDDAQ</sequence>
<dbReference type="Proteomes" id="UP000248856">
    <property type="component" value="Unassembled WGS sequence"/>
</dbReference>
<evidence type="ECO:0000313" key="1">
    <source>
        <dbReference type="EMBL" id="RAR76227.1"/>
    </source>
</evidence>
<organism evidence="1 2">
    <name type="scientific">Paracidovorax anthurii</name>
    <dbReference type="NCBI Taxonomy" id="78229"/>
    <lineage>
        <taxon>Bacteria</taxon>
        <taxon>Pseudomonadati</taxon>
        <taxon>Pseudomonadota</taxon>
        <taxon>Betaproteobacteria</taxon>
        <taxon>Burkholderiales</taxon>
        <taxon>Comamonadaceae</taxon>
        <taxon>Paracidovorax</taxon>
    </lineage>
</organism>
<dbReference type="AlphaFoldDB" id="A0A328Z080"/>
<name>A0A328Z080_9BURK</name>
<accession>A0A328Z080</accession>
<dbReference type="EMBL" id="QLTA01000052">
    <property type="protein sequence ID" value="RAR76227.1"/>
    <property type="molecule type" value="Genomic_DNA"/>
</dbReference>
<reference evidence="1 2" key="1">
    <citation type="submission" date="2018-06" db="EMBL/GenBank/DDBJ databases">
        <title>Genomic Encyclopedia of Archaeal and Bacterial Type Strains, Phase II (KMG-II): from individual species to whole genera.</title>
        <authorList>
            <person name="Goeker M."/>
        </authorList>
    </citation>
    <scope>NUCLEOTIDE SEQUENCE [LARGE SCALE GENOMIC DNA]</scope>
    <source>
        <strain evidence="1 2">CFPB 3232</strain>
    </source>
</reference>
<keyword evidence="2" id="KW-1185">Reference proteome</keyword>
<evidence type="ECO:0000313" key="2">
    <source>
        <dbReference type="Proteomes" id="UP000248856"/>
    </source>
</evidence>
<comment type="caution">
    <text evidence="1">The sequence shown here is derived from an EMBL/GenBank/DDBJ whole genome shotgun (WGS) entry which is preliminary data.</text>
</comment>
<protein>
    <submittedName>
        <fullName evidence="1">Uncharacterized protein</fullName>
    </submittedName>
</protein>
<gene>
    <name evidence="1" type="ORF">AX018_105236</name>
</gene>
<dbReference type="OrthoDB" id="9146825at2"/>
<proteinExistence type="predicted"/>